<feature type="compositionally biased region" description="Basic and acidic residues" evidence="1">
    <location>
        <begin position="198"/>
        <end position="212"/>
    </location>
</feature>
<comment type="caution">
    <text evidence="2">The sequence shown here is derived from an EMBL/GenBank/DDBJ whole genome shotgun (WGS) entry which is preliminary data.</text>
</comment>
<dbReference type="Proteomes" id="UP001447188">
    <property type="component" value="Unassembled WGS sequence"/>
</dbReference>
<protein>
    <submittedName>
        <fullName evidence="2">DNA-binding proteins Bright/BRCAA1/RBP1 and proteins containing BRIGHT domain</fullName>
    </submittedName>
</protein>
<dbReference type="Pfam" id="PF10330">
    <property type="entry name" value="Stb3"/>
    <property type="match status" value="1"/>
</dbReference>
<sequence>MATSTNAPTPAAIQISNLSARLRRGGDATVSSNNTFPHPDHVDAKYHLPTPPTSISPSLPPVHGFKLSDSLRDRQGVTDSDVDSDVGVAGVSTLAPATDGHTLGHRLIAEAAGAINPALLAKYHLPGILLQHGPLAIRHLTAHLISNIPGFSSIPPAKQRRLVVGALEGRGGVSGSEGEAGGINGDVIFEKVGWGRWDARTKGDPPRDREGTASRGLSPSSVASTYGVKSNGMFRSGGLLSAAAMNHSTSYTGESGIFVQSEEEASDHFYEDPEAVEQDENDVDMMSLDEHGSSGPSEEEDADMTDEEDWAQMGAAMLRRQAGSPITSEGCLSGSPAVGYGSVPSWQAKCAGFYQPSETFNDTAAALRAREEQEAVEALVKLSSI</sequence>
<accession>A0ABR3GN98</accession>
<keyword evidence="3" id="KW-1185">Reference proteome</keyword>
<dbReference type="GO" id="GO:0003677">
    <property type="term" value="F:DNA binding"/>
    <property type="evidence" value="ECO:0007669"/>
    <property type="project" value="UniProtKB-KW"/>
</dbReference>
<feature type="region of interest" description="Disordered" evidence="1">
    <location>
        <begin position="286"/>
        <end position="305"/>
    </location>
</feature>
<gene>
    <name evidence="2" type="primary">STB3</name>
    <name evidence="2" type="ORF">Q9L58_003686</name>
</gene>
<keyword evidence="2" id="KW-0238">DNA-binding</keyword>
<dbReference type="EMBL" id="JBBBZM010000036">
    <property type="protein sequence ID" value="KAL0637353.1"/>
    <property type="molecule type" value="Genomic_DNA"/>
</dbReference>
<dbReference type="InterPro" id="IPR018818">
    <property type="entry name" value="Stb3"/>
</dbReference>
<evidence type="ECO:0000313" key="2">
    <source>
        <dbReference type="EMBL" id="KAL0637353.1"/>
    </source>
</evidence>
<dbReference type="PANTHER" id="PTHR28164">
    <property type="entry name" value="PROTEIN STB3"/>
    <property type="match status" value="1"/>
</dbReference>
<dbReference type="PANTHER" id="PTHR28164:SF1">
    <property type="entry name" value="PROTEIN STB3"/>
    <property type="match status" value="1"/>
</dbReference>
<proteinExistence type="predicted"/>
<evidence type="ECO:0000313" key="3">
    <source>
        <dbReference type="Proteomes" id="UP001447188"/>
    </source>
</evidence>
<name>A0ABR3GN98_9PEZI</name>
<organism evidence="2 3">
    <name type="scientific">Discina gigas</name>
    <dbReference type="NCBI Taxonomy" id="1032678"/>
    <lineage>
        <taxon>Eukaryota</taxon>
        <taxon>Fungi</taxon>
        <taxon>Dikarya</taxon>
        <taxon>Ascomycota</taxon>
        <taxon>Pezizomycotina</taxon>
        <taxon>Pezizomycetes</taxon>
        <taxon>Pezizales</taxon>
        <taxon>Discinaceae</taxon>
        <taxon>Discina</taxon>
    </lineage>
</organism>
<feature type="region of interest" description="Disordered" evidence="1">
    <location>
        <begin position="198"/>
        <end position="222"/>
    </location>
</feature>
<reference evidence="2 3" key="1">
    <citation type="submission" date="2024-02" db="EMBL/GenBank/DDBJ databases">
        <title>Discinaceae phylogenomics.</title>
        <authorList>
            <person name="Dirks A.C."/>
            <person name="James T.Y."/>
        </authorList>
    </citation>
    <scope>NUCLEOTIDE SEQUENCE [LARGE SCALE GENOMIC DNA]</scope>
    <source>
        <strain evidence="2 3">ACD0624</strain>
    </source>
</reference>
<evidence type="ECO:0000256" key="1">
    <source>
        <dbReference type="SAM" id="MobiDB-lite"/>
    </source>
</evidence>